<feature type="compositionally biased region" description="Polar residues" evidence="1">
    <location>
        <begin position="129"/>
        <end position="144"/>
    </location>
</feature>
<reference evidence="2 3" key="1">
    <citation type="journal article" date="2016" name="Nat. Commun.">
        <title>Thousands of microbial genomes shed light on interconnected biogeochemical processes in an aquifer system.</title>
        <authorList>
            <person name="Anantharaman K."/>
            <person name="Brown C.T."/>
            <person name="Hug L.A."/>
            <person name="Sharon I."/>
            <person name="Castelle C.J."/>
            <person name="Probst A.J."/>
            <person name="Thomas B.C."/>
            <person name="Singh A."/>
            <person name="Wilkins M.J."/>
            <person name="Karaoz U."/>
            <person name="Brodie E.L."/>
            <person name="Williams K.H."/>
            <person name="Hubbard S.S."/>
            <person name="Banfield J.F."/>
        </authorList>
    </citation>
    <scope>NUCLEOTIDE SEQUENCE [LARGE SCALE GENOMIC DNA]</scope>
</reference>
<evidence type="ECO:0000256" key="1">
    <source>
        <dbReference type="SAM" id="MobiDB-lite"/>
    </source>
</evidence>
<dbReference type="Gene3D" id="1.10.10.1400">
    <property type="entry name" value="Terminase, small subunit, N-terminal DNA-binding domain, HTH motif"/>
    <property type="match status" value="1"/>
</dbReference>
<dbReference type="InterPro" id="IPR038713">
    <property type="entry name" value="Terminase_Gp1_N_sf"/>
</dbReference>
<gene>
    <name evidence="2" type="ORF">A3E44_02050</name>
</gene>
<evidence type="ECO:0008006" key="4">
    <source>
        <dbReference type="Google" id="ProtNLM"/>
    </source>
</evidence>
<proteinExistence type="predicted"/>
<dbReference type="Proteomes" id="UP000178603">
    <property type="component" value="Unassembled WGS sequence"/>
</dbReference>
<protein>
    <recommendedName>
        <fullName evidence="4">Terminase small subunit</fullName>
    </recommendedName>
</protein>
<accession>A0A1F8APU2</accession>
<dbReference type="InterPro" id="IPR005335">
    <property type="entry name" value="Terminase_ssu"/>
</dbReference>
<name>A0A1F8APU2_9BACT</name>
<dbReference type="Pfam" id="PF03592">
    <property type="entry name" value="Terminase_2"/>
    <property type="match status" value="1"/>
</dbReference>
<feature type="region of interest" description="Disordered" evidence="1">
    <location>
        <begin position="123"/>
        <end position="144"/>
    </location>
</feature>
<evidence type="ECO:0000313" key="3">
    <source>
        <dbReference type="Proteomes" id="UP000178603"/>
    </source>
</evidence>
<evidence type="ECO:0000313" key="2">
    <source>
        <dbReference type="EMBL" id="OGM53641.1"/>
    </source>
</evidence>
<dbReference type="EMBL" id="MGGW01000021">
    <property type="protein sequence ID" value="OGM53641.1"/>
    <property type="molecule type" value="Genomic_DNA"/>
</dbReference>
<organism evidence="2 3">
    <name type="scientific">Candidatus Woesebacteria bacterium RIFCSPHIGHO2_12_FULL_41_24</name>
    <dbReference type="NCBI Taxonomy" id="1802510"/>
    <lineage>
        <taxon>Bacteria</taxon>
        <taxon>Candidatus Woeseibacteriota</taxon>
    </lineage>
</organism>
<sequence>MKTDKLTLKQRKWLEIYLETGNATAAARRAYNCNERSARQIGYENMTKLDFTDVLEAHGATAAMLVKLIVEGAKATKLIKDKEFPDWEVRHKYLITILRLKKMYPQPEAIGNNGEEPIRIVFQDPFQDPTPSTKIDTNRPNLIT</sequence>
<dbReference type="GO" id="GO:0051276">
    <property type="term" value="P:chromosome organization"/>
    <property type="evidence" value="ECO:0007669"/>
    <property type="project" value="InterPro"/>
</dbReference>
<dbReference type="AlphaFoldDB" id="A0A1F8APU2"/>
<comment type="caution">
    <text evidence="2">The sequence shown here is derived from an EMBL/GenBank/DDBJ whole genome shotgun (WGS) entry which is preliminary data.</text>
</comment>